<keyword evidence="15" id="KW-1185">Reference proteome</keyword>
<dbReference type="Gene3D" id="3.30.565.10">
    <property type="entry name" value="Histidine kinase-like ATPase, C-terminal domain"/>
    <property type="match status" value="1"/>
</dbReference>
<evidence type="ECO:0000256" key="10">
    <source>
        <dbReference type="ARBA" id="ARBA00023012"/>
    </source>
</evidence>
<dbReference type="InterPro" id="IPR010559">
    <property type="entry name" value="Sig_transdc_His_kin_internal"/>
</dbReference>
<dbReference type="InterPro" id="IPR003660">
    <property type="entry name" value="HAMP_dom"/>
</dbReference>
<dbReference type="RefSeq" id="WP_378136849.1">
    <property type="nucleotide sequence ID" value="NZ_JBHSMI010000029.1"/>
</dbReference>
<feature type="domain" description="HAMP" evidence="13">
    <location>
        <begin position="301"/>
        <end position="353"/>
    </location>
</feature>
<proteinExistence type="predicted"/>
<dbReference type="Pfam" id="PF06580">
    <property type="entry name" value="His_kinase"/>
    <property type="match status" value="1"/>
</dbReference>
<dbReference type="Proteomes" id="UP001596113">
    <property type="component" value="Unassembled WGS sequence"/>
</dbReference>
<dbReference type="CDD" id="cd06225">
    <property type="entry name" value="HAMP"/>
    <property type="match status" value="1"/>
</dbReference>
<evidence type="ECO:0000256" key="6">
    <source>
        <dbReference type="ARBA" id="ARBA00022741"/>
    </source>
</evidence>
<evidence type="ECO:0000256" key="4">
    <source>
        <dbReference type="ARBA" id="ARBA00022679"/>
    </source>
</evidence>
<reference evidence="15" key="1">
    <citation type="journal article" date="2019" name="Int. J. Syst. Evol. Microbiol.">
        <title>The Global Catalogue of Microorganisms (GCM) 10K type strain sequencing project: providing services to taxonomists for standard genome sequencing and annotation.</title>
        <authorList>
            <consortium name="The Broad Institute Genomics Platform"/>
            <consortium name="The Broad Institute Genome Sequencing Center for Infectious Disease"/>
            <person name="Wu L."/>
            <person name="Ma J."/>
        </authorList>
    </citation>
    <scope>NUCLEOTIDE SEQUENCE [LARGE SCALE GENOMIC DNA]</scope>
    <source>
        <strain evidence="15">CGMCC 1.18575</strain>
    </source>
</reference>
<keyword evidence="3" id="KW-0597">Phosphoprotein</keyword>
<evidence type="ECO:0000256" key="5">
    <source>
        <dbReference type="ARBA" id="ARBA00022692"/>
    </source>
</evidence>
<dbReference type="Gene3D" id="1.10.287.130">
    <property type="match status" value="1"/>
</dbReference>
<gene>
    <name evidence="14" type="ORF">ACFPOF_22570</name>
</gene>
<evidence type="ECO:0000256" key="9">
    <source>
        <dbReference type="ARBA" id="ARBA00022989"/>
    </source>
</evidence>
<dbReference type="PANTHER" id="PTHR34220">
    <property type="entry name" value="SENSOR HISTIDINE KINASE YPDA"/>
    <property type="match status" value="1"/>
</dbReference>
<evidence type="ECO:0000256" key="7">
    <source>
        <dbReference type="ARBA" id="ARBA00022777"/>
    </source>
</evidence>
<accession>A0ABW0I098</accession>
<dbReference type="EMBL" id="JBHSMI010000029">
    <property type="protein sequence ID" value="MFC5405537.1"/>
    <property type="molecule type" value="Genomic_DNA"/>
</dbReference>
<keyword evidence="11 12" id="KW-0472">Membrane</keyword>
<dbReference type="SUPFAM" id="SSF55874">
    <property type="entry name" value="ATPase domain of HSP90 chaperone/DNA topoisomerase II/histidine kinase"/>
    <property type="match status" value="1"/>
</dbReference>
<keyword evidence="4 14" id="KW-0808">Transferase</keyword>
<comment type="caution">
    <text evidence="14">The sequence shown here is derived from an EMBL/GenBank/DDBJ whole genome shotgun (WGS) entry which is preliminary data.</text>
</comment>
<evidence type="ECO:0000256" key="2">
    <source>
        <dbReference type="ARBA" id="ARBA00022475"/>
    </source>
</evidence>
<feature type="transmembrane region" description="Helical" evidence="12">
    <location>
        <begin position="280"/>
        <end position="300"/>
    </location>
</feature>
<keyword evidence="9 12" id="KW-1133">Transmembrane helix</keyword>
<evidence type="ECO:0000259" key="13">
    <source>
        <dbReference type="PROSITE" id="PS50885"/>
    </source>
</evidence>
<dbReference type="GO" id="GO:0004673">
    <property type="term" value="F:protein histidine kinase activity"/>
    <property type="evidence" value="ECO:0007669"/>
    <property type="project" value="UniProtKB-EC"/>
</dbReference>
<keyword evidence="10" id="KW-0902">Two-component regulatory system</keyword>
<name>A0ABW0I098_9BACL</name>
<dbReference type="EC" id="2.7.13.3" evidence="14"/>
<sequence>MIRIGTFAKLAITLMLLLAPILGIYAYSNRTSTRVLTDEIIKVKKYQIETFASQIEQMFFQLDTYKKMLYESTDVRNLAYPDLLNDDLQQFRTAGTVSEEINRLAGYGGWKAVIAVVYTRMGYVIKSNSNVNAIPAVLPKRDTFWQYYPDPGGSYFLEVLSYPDGSAESNDADMRVVLKVDEAEVRSALSAFKTNGSGDPFLYQPNLHPIYNNSSNRELIGELLVGFKDKLSPEGGYMLLKAEDMNYQVHYQKVNSLGWYLVDYVPITQVMAPIQRNRTMFYAISGMMLFMGAFLAIVLYRNVQIPFRKLMQSMNLIEKGIYSSRMKDKPKGEFRFLYDRFNSMASRIEALIEDVFKEQLRSKEATLKQLQSQINPHFLYNTLAYIKSMIELQEKEAAISMTLNLSKYYRYTTKTGKKMALLSEELEMVVHYLQIHEMLMDGFEFEIDVAPAMLAMGVPRLILQPIVENAILHGFKQQSGYGMIRISGRMDGAMARLSVEDSGLGVDSVAIETLNARMRYSNEEEIESGLQNVHQRMRLIFEEGSGLQLRESSLGGVCAELTWIDGAQTADKASLEGGDGNVRSAAR</sequence>
<keyword evidence="5 12" id="KW-0812">Transmembrane</keyword>
<dbReference type="InterPro" id="IPR050640">
    <property type="entry name" value="Bact_2-comp_sensor_kinase"/>
</dbReference>
<dbReference type="Gene3D" id="3.30.450.20">
    <property type="entry name" value="PAS domain"/>
    <property type="match status" value="1"/>
</dbReference>
<evidence type="ECO:0000313" key="15">
    <source>
        <dbReference type="Proteomes" id="UP001596113"/>
    </source>
</evidence>
<keyword evidence="8" id="KW-0067">ATP-binding</keyword>
<evidence type="ECO:0000256" key="12">
    <source>
        <dbReference type="SAM" id="Phobius"/>
    </source>
</evidence>
<protein>
    <submittedName>
        <fullName evidence="14">Sensor histidine kinase</fullName>
        <ecNumber evidence="14">2.7.13.3</ecNumber>
    </submittedName>
</protein>
<evidence type="ECO:0000256" key="1">
    <source>
        <dbReference type="ARBA" id="ARBA00004651"/>
    </source>
</evidence>
<dbReference type="PANTHER" id="PTHR34220:SF11">
    <property type="entry name" value="SENSOR PROTEIN KINASE HPTS"/>
    <property type="match status" value="1"/>
</dbReference>
<evidence type="ECO:0000313" key="14">
    <source>
        <dbReference type="EMBL" id="MFC5405537.1"/>
    </source>
</evidence>
<dbReference type="PROSITE" id="PS50885">
    <property type="entry name" value="HAMP"/>
    <property type="match status" value="1"/>
</dbReference>
<keyword evidence="2" id="KW-1003">Cell membrane</keyword>
<evidence type="ECO:0000256" key="8">
    <source>
        <dbReference type="ARBA" id="ARBA00022840"/>
    </source>
</evidence>
<evidence type="ECO:0000256" key="3">
    <source>
        <dbReference type="ARBA" id="ARBA00022553"/>
    </source>
</evidence>
<organism evidence="14 15">
    <name type="scientific">Cohnella soli</name>
    <dbReference type="NCBI Taxonomy" id="425005"/>
    <lineage>
        <taxon>Bacteria</taxon>
        <taxon>Bacillati</taxon>
        <taxon>Bacillota</taxon>
        <taxon>Bacilli</taxon>
        <taxon>Bacillales</taxon>
        <taxon>Paenibacillaceae</taxon>
        <taxon>Cohnella</taxon>
    </lineage>
</organism>
<keyword evidence="7 14" id="KW-0418">Kinase</keyword>
<dbReference type="SMART" id="SM00304">
    <property type="entry name" value="HAMP"/>
    <property type="match status" value="1"/>
</dbReference>
<comment type="subcellular location">
    <subcellularLocation>
        <location evidence="1">Cell membrane</location>
        <topology evidence="1">Multi-pass membrane protein</topology>
    </subcellularLocation>
</comment>
<evidence type="ECO:0000256" key="11">
    <source>
        <dbReference type="ARBA" id="ARBA00023136"/>
    </source>
</evidence>
<dbReference type="InterPro" id="IPR036890">
    <property type="entry name" value="HATPase_C_sf"/>
</dbReference>
<keyword evidence="6" id="KW-0547">Nucleotide-binding</keyword>